<dbReference type="GeneID" id="59377971"/>
<organism evidence="2 3">
    <name type="scientific">Pleurotus ostreatus</name>
    <name type="common">Oyster mushroom</name>
    <name type="synonym">White-rot fungus</name>
    <dbReference type="NCBI Taxonomy" id="5322"/>
    <lineage>
        <taxon>Eukaryota</taxon>
        <taxon>Fungi</taxon>
        <taxon>Dikarya</taxon>
        <taxon>Basidiomycota</taxon>
        <taxon>Agaricomycotina</taxon>
        <taxon>Agaricomycetes</taxon>
        <taxon>Agaricomycetidae</taxon>
        <taxon>Agaricales</taxon>
        <taxon>Pleurotineae</taxon>
        <taxon>Pleurotaceae</taxon>
        <taxon>Pleurotus</taxon>
    </lineage>
</organism>
<feature type="compositionally biased region" description="Low complexity" evidence="1">
    <location>
        <begin position="524"/>
        <end position="535"/>
    </location>
</feature>
<reference evidence="2" key="1">
    <citation type="submission" date="2019-07" db="EMBL/GenBank/DDBJ databases">
        <authorList>
            <person name="Palmer J.M."/>
        </authorList>
    </citation>
    <scope>NUCLEOTIDE SEQUENCE</scope>
    <source>
        <strain evidence="2">PC9</strain>
    </source>
</reference>
<name>A0A8H6ZSD5_PLEOS</name>
<sequence length="672" mass="72581">MPLRQNATPSLGEGDWVFVEEQWWRTPFDSVSWSYPLDTKQEGTAPTCNIVYAKPPYNHHSHSESPPADAMCLSSATMASVEGDVRAYEDDGRAGTGTEMELSSELIGVKGAVDILLPYEINVGFFYATQSHSPADSEFPPSDFKARRLNVSDEELVHGRAYWDDIVQKVTGGLVLDARFGEDEDSPTGSWTSDFSPLTSSTGLHSSTSTLSSIDLSNLDLPLTPRVTTNEDVAVHDSSSNIASPQFHLSSRLNATASTFVPSFHSAKPVDSSSDPSLPSLNNFTFPSIDRPTSVKITKDDQGFVTEVEVEAETTSSKPSSAPQSRSSSALLPAFLHEPTRRKAPASKTRAIVDKLRSSASNQSSRSDWTIVDGSDNRTKSASITPARSPNFDITDFMTPRTSMSENGGDGERDTDGASSLEPDEEGWFTCGSGERDEPSHGNEAQDASEPTTEAFTSDKAKRAQALFLALNRHRGSTSPDGKTTNSTSSGVCDENMAARAESAAAALKHLSISSIFQKRAESRGSSSSPNPSSKKQSKRSTPTTQPPRPLSISIPTPQHHAFTPAIPSFPYATIPSQFPVPTNVALLPYMTTHHPYIPSMQPLPNHYLQVQMQMQLQLQVQGFVPGPPTLRPTSVGDWIVPSRVQPGGVNLKVGSNVPHLSSAPTLDHPIW</sequence>
<keyword evidence="3" id="KW-1185">Reference proteome</keyword>
<feature type="compositionally biased region" description="Polar residues" evidence="1">
    <location>
        <begin position="477"/>
        <end position="491"/>
    </location>
</feature>
<dbReference type="EMBL" id="JACETU010000005">
    <property type="protein sequence ID" value="KAF7428917.1"/>
    <property type="molecule type" value="Genomic_DNA"/>
</dbReference>
<feature type="region of interest" description="Disordered" evidence="1">
    <location>
        <begin position="519"/>
        <end position="558"/>
    </location>
</feature>
<gene>
    <name evidence="2" type="ORF">PC9H_008153</name>
</gene>
<feature type="compositionally biased region" description="Low complexity" evidence="1">
    <location>
        <begin position="313"/>
        <end position="334"/>
    </location>
</feature>
<evidence type="ECO:0000313" key="3">
    <source>
        <dbReference type="Proteomes" id="UP000623687"/>
    </source>
</evidence>
<proteinExistence type="predicted"/>
<protein>
    <submittedName>
        <fullName evidence="2">Uncharacterized protein</fullName>
    </submittedName>
</protein>
<feature type="compositionally biased region" description="Low complexity" evidence="1">
    <location>
        <begin position="358"/>
        <end position="367"/>
    </location>
</feature>
<dbReference type="VEuPathDB" id="FungiDB:PC9H_008153"/>
<dbReference type="OrthoDB" id="2943086at2759"/>
<dbReference type="RefSeq" id="XP_036631289.1">
    <property type="nucleotide sequence ID" value="XM_036777669.1"/>
</dbReference>
<dbReference type="AlphaFoldDB" id="A0A8H6ZSD5"/>
<accession>A0A8H6ZSD5</accession>
<evidence type="ECO:0000256" key="1">
    <source>
        <dbReference type="SAM" id="MobiDB-lite"/>
    </source>
</evidence>
<dbReference type="Proteomes" id="UP000623687">
    <property type="component" value="Unassembled WGS sequence"/>
</dbReference>
<evidence type="ECO:0000313" key="2">
    <source>
        <dbReference type="EMBL" id="KAF7428917.1"/>
    </source>
</evidence>
<comment type="caution">
    <text evidence="2">The sequence shown here is derived from an EMBL/GenBank/DDBJ whole genome shotgun (WGS) entry which is preliminary data.</text>
</comment>
<feature type="region of interest" description="Disordered" evidence="1">
    <location>
        <begin position="308"/>
        <end position="492"/>
    </location>
</feature>